<keyword evidence="4" id="KW-1185">Reference proteome</keyword>
<dbReference type="CDD" id="cd09535">
    <property type="entry name" value="SAM_BOI-like_fungal"/>
    <property type="match status" value="1"/>
</dbReference>
<feature type="region of interest" description="Disordered" evidence="1">
    <location>
        <begin position="59"/>
        <end position="93"/>
    </location>
</feature>
<feature type="compositionally biased region" description="Low complexity" evidence="1">
    <location>
        <begin position="575"/>
        <end position="589"/>
    </location>
</feature>
<feature type="compositionally biased region" description="Polar residues" evidence="1">
    <location>
        <begin position="66"/>
        <end position="83"/>
    </location>
</feature>
<dbReference type="Proteomes" id="UP000226431">
    <property type="component" value="Unassembled WGS sequence"/>
</dbReference>
<feature type="compositionally biased region" description="Low complexity" evidence="1">
    <location>
        <begin position="509"/>
        <end position="523"/>
    </location>
</feature>
<protein>
    <recommendedName>
        <fullName evidence="2">SAM domain-containing protein</fullName>
    </recommendedName>
</protein>
<dbReference type="SMART" id="SM00454">
    <property type="entry name" value="SAM"/>
    <property type="match status" value="1"/>
</dbReference>
<feature type="region of interest" description="Disordered" evidence="1">
    <location>
        <begin position="144"/>
        <end position="171"/>
    </location>
</feature>
<dbReference type="Gene3D" id="1.10.150.50">
    <property type="entry name" value="Transcription Factor, Ets-1"/>
    <property type="match status" value="1"/>
</dbReference>
<feature type="compositionally biased region" description="Pro residues" evidence="1">
    <location>
        <begin position="474"/>
        <end position="483"/>
    </location>
</feature>
<accession>A0A2C5YIK5</accession>
<gene>
    <name evidence="3" type="ORF">CDD80_878</name>
</gene>
<dbReference type="InterPro" id="IPR001660">
    <property type="entry name" value="SAM"/>
</dbReference>
<organism evidence="3 4">
    <name type="scientific">Ophiocordyceps camponoti-rufipedis</name>
    <dbReference type="NCBI Taxonomy" id="2004952"/>
    <lineage>
        <taxon>Eukaryota</taxon>
        <taxon>Fungi</taxon>
        <taxon>Dikarya</taxon>
        <taxon>Ascomycota</taxon>
        <taxon>Pezizomycotina</taxon>
        <taxon>Sordariomycetes</taxon>
        <taxon>Hypocreomycetidae</taxon>
        <taxon>Hypocreales</taxon>
        <taxon>Ophiocordycipitaceae</taxon>
        <taxon>Ophiocordyceps</taxon>
    </lineage>
</organism>
<dbReference type="EMBL" id="NJES01001305">
    <property type="protein sequence ID" value="PHH67132.1"/>
    <property type="molecule type" value="Genomic_DNA"/>
</dbReference>
<feature type="compositionally biased region" description="Basic and acidic residues" evidence="1">
    <location>
        <begin position="255"/>
        <end position="268"/>
    </location>
</feature>
<proteinExistence type="predicted"/>
<dbReference type="InterPro" id="IPR013761">
    <property type="entry name" value="SAM/pointed_sf"/>
</dbReference>
<evidence type="ECO:0000259" key="2">
    <source>
        <dbReference type="PROSITE" id="PS50105"/>
    </source>
</evidence>
<name>A0A2C5YIK5_9HYPO</name>
<reference evidence="3 4" key="1">
    <citation type="submission" date="2017-06" db="EMBL/GenBank/DDBJ databases">
        <title>Ant-infecting Ophiocordyceps genomes reveal a high diversity of potential behavioral manipulation genes and a possible major role for enterotoxins.</title>
        <authorList>
            <person name="De Bekker C."/>
            <person name="Evans H.C."/>
            <person name="Brachmann A."/>
            <person name="Hughes D.P."/>
        </authorList>
    </citation>
    <scope>NUCLEOTIDE SEQUENCE [LARGE SCALE GENOMIC DNA]</scope>
    <source>
        <strain evidence="3 4">Map16</strain>
    </source>
</reference>
<dbReference type="SUPFAM" id="SSF47769">
    <property type="entry name" value="SAM/Pointed domain"/>
    <property type="match status" value="1"/>
</dbReference>
<comment type="caution">
    <text evidence="3">The sequence shown here is derived from an EMBL/GenBank/DDBJ whole genome shotgun (WGS) entry which is preliminary data.</text>
</comment>
<evidence type="ECO:0000313" key="3">
    <source>
        <dbReference type="EMBL" id="PHH67132.1"/>
    </source>
</evidence>
<feature type="region of interest" description="Disordered" evidence="1">
    <location>
        <begin position="467"/>
        <end position="619"/>
    </location>
</feature>
<dbReference type="PROSITE" id="PS50105">
    <property type="entry name" value="SAM_DOMAIN"/>
    <property type="match status" value="1"/>
</dbReference>
<feature type="domain" description="SAM" evidence="2">
    <location>
        <begin position="177"/>
        <end position="241"/>
    </location>
</feature>
<dbReference type="AlphaFoldDB" id="A0A2C5YIK5"/>
<evidence type="ECO:0000313" key="4">
    <source>
        <dbReference type="Proteomes" id="UP000226431"/>
    </source>
</evidence>
<feature type="region of interest" description="Disordered" evidence="1">
    <location>
        <begin position="239"/>
        <end position="299"/>
    </location>
</feature>
<evidence type="ECO:0000256" key="1">
    <source>
        <dbReference type="SAM" id="MobiDB-lite"/>
    </source>
</evidence>
<dbReference type="Pfam" id="PF07647">
    <property type="entry name" value="SAM_2"/>
    <property type="match status" value="1"/>
</dbReference>
<sequence>MLQDRGNLRAVDGRLGHKMRHKPTDESFYSKADANAYYQRPISVATEFVDIDWDEEITSDAEDNSPRVSLQSLGQPSISTVSSYDEAPTPRSSTGRAVLTEAFIDACPKQVQGPRGPHLFRSSTDPSFLDEDLILTLSPLAPQEELNKVPERSQPLQRESPAKSRRNKVDSAPLLSWTPEMVAQFMIDAGIDVSVADRFIENDISGEIVMTLKFEDLRELDIASFGIRTKVWHQIQFMRDSRPSSPRPSTPIEDVPSREARNEARAVSRTDTGLQSQRLRRRPSARDDGVAREGPPSIIGIEQVIPKEHHCSKGENCSKWKRQQRVIDDFQKAHPQVDVKAGGSVVIFGDAGNPETARAIDPHEHVKQRPVSDTVQSVAASSDVFGPSSPPPMQYLQEAVLRGVRSRDPQDNVRQFLSFQYQQDKGADNEVPPTPPFELGPAATYPHGGLRRLPKLCIPGGAPPLRRPSLAQLFPPPLEPQPGPERSASCSPEVNRRGDARRLASPFSDPDVPVTAVPTGPVARNVSQSVPPELGHRASPPSGQGHARSQSRVSARRPSFPVLPALDEHKAVSMASKSPSPKTPCSKAAGRLSQQPLQAPPRFNYPCLSRPTASRSRGR</sequence>
<dbReference type="OrthoDB" id="422827at2759"/>